<dbReference type="InterPro" id="IPR029063">
    <property type="entry name" value="SAM-dependent_MTases_sf"/>
</dbReference>
<feature type="domain" description="Methyltransferase small" evidence="1">
    <location>
        <begin position="53"/>
        <end position="181"/>
    </location>
</feature>
<dbReference type="RefSeq" id="WP_154571937.1">
    <property type="nucleotide sequence ID" value="NZ_VUNB01000002.1"/>
</dbReference>
<keyword evidence="2" id="KW-0808">Transferase</keyword>
<dbReference type="CDD" id="cd02440">
    <property type="entry name" value="AdoMet_MTases"/>
    <property type="match status" value="1"/>
</dbReference>
<dbReference type="EMBL" id="VUNB01000002">
    <property type="protein sequence ID" value="MST68462.1"/>
    <property type="molecule type" value="Genomic_DNA"/>
</dbReference>
<dbReference type="PANTHER" id="PTHR47739:SF1">
    <property type="entry name" value="TRNA1(VAL) (ADENINE(37)-N6)-METHYLTRANSFERASE"/>
    <property type="match status" value="1"/>
</dbReference>
<proteinExistence type="predicted"/>
<dbReference type="GO" id="GO:0008757">
    <property type="term" value="F:S-adenosylmethionine-dependent methyltransferase activity"/>
    <property type="evidence" value="ECO:0007669"/>
    <property type="project" value="UniProtKB-ARBA"/>
</dbReference>
<dbReference type="PROSITE" id="PS00092">
    <property type="entry name" value="N6_MTASE"/>
    <property type="match status" value="1"/>
</dbReference>
<protein>
    <submittedName>
        <fullName evidence="2">tRNA1(Val) (Adenine(37)-N6)-methyltransferase</fullName>
    </submittedName>
</protein>
<accession>A0A6A8M536</accession>
<dbReference type="SUPFAM" id="SSF53335">
    <property type="entry name" value="S-adenosyl-L-methionine-dependent methyltransferases"/>
    <property type="match status" value="1"/>
</dbReference>
<gene>
    <name evidence="2" type="ORF">FYJ66_02495</name>
</gene>
<dbReference type="GO" id="GO:0008170">
    <property type="term" value="F:N-methyltransferase activity"/>
    <property type="evidence" value="ECO:0007669"/>
    <property type="project" value="UniProtKB-ARBA"/>
</dbReference>
<dbReference type="InterPro" id="IPR050210">
    <property type="entry name" value="tRNA_Adenine-N(6)_MTase"/>
</dbReference>
<dbReference type="PANTHER" id="PTHR47739">
    <property type="entry name" value="TRNA1(VAL) (ADENINE(37)-N6)-METHYLTRANSFERASE"/>
    <property type="match status" value="1"/>
</dbReference>
<dbReference type="AlphaFoldDB" id="A0A6A8M536"/>
<dbReference type="Gene3D" id="3.40.50.150">
    <property type="entry name" value="Vaccinia Virus protein VP39"/>
    <property type="match status" value="1"/>
</dbReference>
<dbReference type="InterPro" id="IPR007848">
    <property type="entry name" value="Small_mtfrase_dom"/>
</dbReference>
<sequence>MTELKPGERLDDTGFGGLKVIQGGGFSYGVDSVLLSAWTSGQLGARPVRGSRVKIMDLGTGNGVIPLILSHKIPGSDISGIELRTEAWDMARRTAAINGLEDRLSFINEDVNNIRIVKPELEGSFNAVVSNPPYFKAGSGIPSADSGRLKARYETSADLGDFLRCAAYLLKPGGSFYMVHRPFRLADIIWEMRNCRIEPKAIRPVVPRKGKRPNILLVHGVKGAGPEMEILPELAVHSSKGYTEELLEIYR</sequence>
<reference evidence="2" key="1">
    <citation type="submission" date="2019-09" db="EMBL/GenBank/DDBJ databases">
        <title>In-depth cultivation of the pig gut microbiome towards novel bacterial diversity and tailored functional studies.</title>
        <authorList>
            <person name="Wylensek D."/>
            <person name="Hitch T.C.A."/>
            <person name="Clavel T."/>
        </authorList>
    </citation>
    <scope>NUCLEOTIDE SEQUENCE</scope>
    <source>
        <strain evidence="2">RF-744-FAT-WT-3</strain>
    </source>
</reference>
<dbReference type="GO" id="GO:0032259">
    <property type="term" value="P:methylation"/>
    <property type="evidence" value="ECO:0007669"/>
    <property type="project" value="UniProtKB-KW"/>
</dbReference>
<evidence type="ECO:0000259" key="1">
    <source>
        <dbReference type="Pfam" id="PF05175"/>
    </source>
</evidence>
<dbReference type="InterPro" id="IPR002052">
    <property type="entry name" value="DNA_methylase_N6_adenine_CS"/>
</dbReference>
<dbReference type="GO" id="GO:0003676">
    <property type="term" value="F:nucleic acid binding"/>
    <property type="evidence" value="ECO:0007669"/>
    <property type="project" value="InterPro"/>
</dbReference>
<organism evidence="2">
    <name type="scientific">Baileyella intestinalis</name>
    <dbReference type="NCBI Taxonomy" id="2606709"/>
    <lineage>
        <taxon>Bacteria</taxon>
        <taxon>Bacillati</taxon>
        <taxon>Bacillota</taxon>
        <taxon>Clostridia</taxon>
        <taxon>Peptostreptococcales</taxon>
        <taxon>Anaerovoracaceae</taxon>
        <taxon>Baileyella</taxon>
    </lineage>
</organism>
<evidence type="ECO:0000313" key="2">
    <source>
        <dbReference type="EMBL" id="MST68462.1"/>
    </source>
</evidence>
<comment type="caution">
    <text evidence="2">The sequence shown here is derived from an EMBL/GenBank/DDBJ whole genome shotgun (WGS) entry which is preliminary data.</text>
</comment>
<keyword evidence="2" id="KW-0489">Methyltransferase</keyword>
<dbReference type="Pfam" id="PF05175">
    <property type="entry name" value="MTS"/>
    <property type="match status" value="1"/>
</dbReference>
<name>A0A6A8M536_9FIRM</name>